<dbReference type="Proteomes" id="UP000184184">
    <property type="component" value="Unassembled WGS sequence"/>
</dbReference>
<reference evidence="2 3" key="1">
    <citation type="submission" date="2016-11" db="EMBL/GenBank/DDBJ databases">
        <authorList>
            <person name="Jaros S."/>
            <person name="Januszkiewicz K."/>
            <person name="Wedrychowicz H."/>
        </authorList>
    </citation>
    <scope>NUCLEOTIDE SEQUENCE [LARGE SCALE GENOMIC DNA]</scope>
    <source>
        <strain evidence="2 3">CGMCC 1.10681</strain>
    </source>
</reference>
<organism evidence="2 3">
    <name type="scientific">Gracilibacillus kekensis</name>
    <dbReference type="NCBI Taxonomy" id="1027249"/>
    <lineage>
        <taxon>Bacteria</taxon>
        <taxon>Bacillati</taxon>
        <taxon>Bacillota</taxon>
        <taxon>Bacilli</taxon>
        <taxon>Bacillales</taxon>
        <taxon>Bacillaceae</taxon>
        <taxon>Gracilibacillus</taxon>
    </lineage>
</organism>
<evidence type="ECO:0000259" key="1">
    <source>
        <dbReference type="Pfam" id="PF06452"/>
    </source>
</evidence>
<dbReference type="RefSeq" id="WP_073202837.1">
    <property type="nucleotide sequence ID" value="NZ_FRCZ01000007.1"/>
</dbReference>
<protein>
    <submittedName>
        <fullName evidence="2">Enterochelin esterase</fullName>
    </submittedName>
</protein>
<dbReference type="Gene3D" id="2.60.40.1190">
    <property type="match status" value="1"/>
</dbReference>
<dbReference type="GO" id="GO:0030246">
    <property type="term" value="F:carbohydrate binding"/>
    <property type="evidence" value="ECO:0007669"/>
    <property type="project" value="InterPro"/>
</dbReference>
<sequence length="612" mass="68324">MNKVKRLFLFPGMLLLVVITLVFTYSISNFADVSAAGKGSPSGKPNTVPAKVPVDKDGFDEQGRMVAYFGSPLIDGEVDEVWKKAPEVTPNHVSTDSASATFKALWDEHALYILAEVQDENLSVQSDTPYMQDSIEVFLDENNDKSQEYGVDDLHIRVNYENMLTVDIGNVEDYFSSAKVTDNGYVIETRIALKDIPENGKVLGVELQVNDAIESERAGSINVFDSTGNAWNDTSQFGEIVLAGKKKKQVSGLNPYDLINLVKSTLEMDFTLYKNSNIVTDAIGNITESTLINNKVTQSQIDEQYDALKDAISQLEMTEEAANEKYFEPVPDEYRMESDQPGTIQTLQYATPNLDNGTDDKKLNVYLPHSYDANDSSKKYNVLYLMHGGGENEDLIFGGPGESKELMKILDNMIANGDIEPLIVVTPTFYGGKNEPEHFHEELINDIVPLVETEYHTYAESASLDDLQATRAHRAFGGFSMGAVTTWFTFTEALDYFKYYMPLSGDSWALGSNAGGSKPVETAEYLADVVRESGYTPQDYYIFSATGNKDIAYPNLKPQIDAMKELTDVFNYSSDTSKGNFYFIDADGGTHSWYWQNQYIYDILPDLFENEE</sequence>
<dbReference type="EMBL" id="FRCZ01000007">
    <property type="protein sequence ID" value="SHN30694.1"/>
    <property type="molecule type" value="Genomic_DNA"/>
</dbReference>
<dbReference type="Gene3D" id="3.40.50.1820">
    <property type="entry name" value="alpha/beta hydrolase"/>
    <property type="match status" value="1"/>
</dbReference>
<feature type="domain" description="Carbohydrate-binding" evidence="1">
    <location>
        <begin position="74"/>
        <end position="244"/>
    </location>
</feature>
<dbReference type="CDD" id="cd00005">
    <property type="entry name" value="CBM9_like_1"/>
    <property type="match status" value="1"/>
</dbReference>
<proteinExistence type="predicted"/>
<dbReference type="SUPFAM" id="SSF53474">
    <property type="entry name" value="alpha/beta-Hydrolases"/>
    <property type="match status" value="1"/>
</dbReference>
<dbReference type="OrthoDB" id="9803578at2"/>
<gene>
    <name evidence="2" type="ORF">SAMN05216179_3200</name>
</gene>
<dbReference type="InterPro" id="IPR000801">
    <property type="entry name" value="Esterase-like"/>
</dbReference>
<dbReference type="InterPro" id="IPR010502">
    <property type="entry name" value="Carb-bd_dom_fam9"/>
</dbReference>
<name>A0A1M7QHQ7_9BACI</name>
<dbReference type="InterPro" id="IPR029058">
    <property type="entry name" value="AB_hydrolase_fold"/>
</dbReference>
<evidence type="ECO:0000313" key="2">
    <source>
        <dbReference type="EMBL" id="SHN30694.1"/>
    </source>
</evidence>
<dbReference type="GO" id="GO:0016052">
    <property type="term" value="P:carbohydrate catabolic process"/>
    <property type="evidence" value="ECO:0007669"/>
    <property type="project" value="InterPro"/>
</dbReference>
<evidence type="ECO:0000313" key="3">
    <source>
        <dbReference type="Proteomes" id="UP000184184"/>
    </source>
</evidence>
<dbReference type="PANTHER" id="PTHR48098">
    <property type="entry name" value="ENTEROCHELIN ESTERASE-RELATED"/>
    <property type="match status" value="1"/>
</dbReference>
<dbReference type="SUPFAM" id="SSF49344">
    <property type="entry name" value="CBD9-like"/>
    <property type="match status" value="1"/>
</dbReference>
<dbReference type="GO" id="GO:0004553">
    <property type="term" value="F:hydrolase activity, hydrolyzing O-glycosyl compounds"/>
    <property type="evidence" value="ECO:0007669"/>
    <property type="project" value="InterPro"/>
</dbReference>
<dbReference type="AlphaFoldDB" id="A0A1M7QHQ7"/>
<dbReference type="STRING" id="1027249.SAMN05216179_3200"/>
<dbReference type="PANTHER" id="PTHR48098:SF6">
    <property type="entry name" value="FERRI-BACILLIBACTIN ESTERASE BESA"/>
    <property type="match status" value="1"/>
</dbReference>
<accession>A0A1M7QHQ7</accession>
<dbReference type="Pfam" id="PF06452">
    <property type="entry name" value="CBM9_1"/>
    <property type="match status" value="1"/>
</dbReference>
<dbReference type="Pfam" id="PF00756">
    <property type="entry name" value="Esterase"/>
    <property type="match status" value="1"/>
</dbReference>
<dbReference type="InterPro" id="IPR050583">
    <property type="entry name" value="Mycobacterial_A85_antigen"/>
</dbReference>
<keyword evidence="3" id="KW-1185">Reference proteome</keyword>